<feature type="compositionally biased region" description="Basic and acidic residues" evidence="1">
    <location>
        <begin position="144"/>
        <end position="156"/>
    </location>
</feature>
<evidence type="ECO:0000256" key="1">
    <source>
        <dbReference type="SAM" id="MobiDB-lite"/>
    </source>
</evidence>
<keyword evidence="4" id="KW-1185">Reference proteome</keyword>
<evidence type="ECO:0000313" key="4">
    <source>
        <dbReference type="Proteomes" id="UP000196581"/>
    </source>
</evidence>
<feature type="transmembrane region" description="Helical" evidence="2">
    <location>
        <begin position="19"/>
        <end position="38"/>
    </location>
</feature>
<feature type="compositionally biased region" description="Gly residues" evidence="1">
    <location>
        <begin position="216"/>
        <end position="231"/>
    </location>
</feature>
<proteinExistence type="predicted"/>
<organism evidence="3 4">
    <name type="scientific">Brevibacterium yomogidense</name>
    <dbReference type="NCBI Taxonomy" id="946573"/>
    <lineage>
        <taxon>Bacteria</taxon>
        <taxon>Bacillati</taxon>
        <taxon>Actinomycetota</taxon>
        <taxon>Actinomycetes</taxon>
        <taxon>Micrococcales</taxon>
        <taxon>Brevibacteriaceae</taxon>
        <taxon>Brevibacterium</taxon>
    </lineage>
</organism>
<keyword evidence="2" id="KW-0472">Membrane</keyword>
<feature type="compositionally biased region" description="Acidic residues" evidence="1">
    <location>
        <begin position="232"/>
        <end position="244"/>
    </location>
</feature>
<name>A0A1X6X4D2_9MICO</name>
<keyword evidence="2" id="KW-1133">Transmembrane helix</keyword>
<keyword evidence="2" id="KW-0812">Transmembrane</keyword>
<feature type="compositionally biased region" description="Basic and acidic residues" evidence="1">
    <location>
        <begin position="245"/>
        <end position="259"/>
    </location>
</feature>
<sequence length="277" mass="29104">MSAQTDAPQTRHRSSRGRLIAAGAVILVLLAVAAWSGLTHWQLARASAQFESGDYTAAQESADRFLDMSPFERHKGHFAAGTALAGDGALDEAEAELETALSTAPARDECAVRVNLALVQEGQADAFRDADDVDAANDRYDAARTTLREAPEECRPDGSGQDEEMDSQEQRVDESQEEMNNPSSGGEGGEEGTDGDDGSDGGDSEDGDGGDSDSAGSGGGEESQDGSGGDTSGEESGESDERMEELEKRRQESEERHSQTNEGGTGSGVREPGSKPW</sequence>
<evidence type="ECO:0000313" key="3">
    <source>
        <dbReference type="EMBL" id="SLM93818.1"/>
    </source>
</evidence>
<dbReference type="Gene3D" id="1.25.40.10">
    <property type="entry name" value="Tetratricopeptide repeat domain"/>
    <property type="match status" value="1"/>
</dbReference>
<evidence type="ECO:0000256" key="2">
    <source>
        <dbReference type="SAM" id="Phobius"/>
    </source>
</evidence>
<dbReference type="Proteomes" id="UP000196581">
    <property type="component" value="Unassembled WGS sequence"/>
</dbReference>
<dbReference type="SUPFAM" id="SSF48452">
    <property type="entry name" value="TPR-like"/>
    <property type="match status" value="1"/>
</dbReference>
<dbReference type="EMBL" id="FWFF01000004">
    <property type="protein sequence ID" value="SLM93818.1"/>
    <property type="molecule type" value="Genomic_DNA"/>
</dbReference>
<accession>A0A1X6X4D2</accession>
<dbReference type="RefSeq" id="WP_087005015.1">
    <property type="nucleotide sequence ID" value="NZ_FWFF01000004.1"/>
</dbReference>
<dbReference type="AlphaFoldDB" id="A0A1X6X4D2"/>
<feature type="compositionally biased region" description="Acidic residues" evidence="1">
    <location>
        <begin position="188"/>
        <end position="211"/>
    </location>
</feature>
<gene>
    <name evidence="3" type="ORF">FM105_03805</name>
</gene>
<reference evidence="4" key="1">
    <citation type="submission" date="2017-02" db="EMBL/GenBank/DDBJ databases">
        <authorList>
            <person name="Dridi B."/>
        </authorList>
    </citation>
    <scope>NUCLEOTIDE SEQUENCE [LARGE SCALE GENOMIC DNA]</scope>
    <source>
        <strain evidence="4">B Co 03.10</strain>
    </source>
</reference>
<dbReference type="InterPro" id="IPR011990">
    <property type="entry name" value="TPR-like_helical_dom_sf"/>
</dbReference>
<feature type="region of interest" description="Disordered" evidence="1">
    <location>
        <begin position="144"/>
        <end position="277"/>
    </location>
</feature>
<protein>
    <submittedName>
        <fullName evidence="3">MNN4 protein</fullName>
    </submittedName>
</protein>